<accession>A0A8T3CUV4</accession>
<sequence length="67" mass="7481">MLFVSGEKLCENTRCHFLHLRGEQLRTVGLSGSRRAPLVGASSQFKGQGGPWLAFRSGSTKTRMMRR</sequence>
<gene>
    <name evidence="1" type="ORF">AGOR_G00190720</name>
</gene>
<evidence type="ECO:0000313" key="2">
    <source>
        <dbReference type="Proteomes" id="UP000829720"/>
    </source>
</evidence>
<name>A0A8T3CUV4_9TELE</name>
<organism evidence="1 2">
    <name type="scientific">Albula goreensis</name>
    <dbReference type="NCBI Taxonomy" id="1534307"/>
    <lineage>
        <taxon>Eukaryota</taxon>
        <taxon>Metazoa</taxon>
        <taxon>Chordata</taxon>
        <taxon>Craniata</taxon>
        <taxon>Vertebrata</taxon>
        <taxon>Euteleostomi</taxon>
        <taxon>Actinopterygii</taxon>
        <taxon>Neopterygii</taxon>
        <taxon>Teleostei</taxon>
        <taxon>Albuliformes</taxon>
        <taxon>Albulidae</taxon>
        <taxon>Albula</taxon>
    </lineage>
</organism>
<reference evidence="1" key="1">
    <citation type="submission" date="2021-01" db="EMBL/GenBank/DDBJ databases">
        <authorList>
            <person name="Zahm M."/>
            <person name="Roques C."/>
            <person name="Cabau C."/>
            <person name="Klopp C."/>
            <person name="Donnadieu C."/>
            <person name="Jouanno E."/>
            <person name="Lampietro C."/>
            <person name="Louis A."/>
            <person name="Herpin A."/>
            <person name="Echchiki A."/>
            <person name="Berthelot C."/>
            <person name="Parey E."/>
            <person name="Roest-Crollius H."/>
            <person name="Braasch I."/>
            <person name="Postlethwait J."/>
            <person name="Bobe J."/>
            <person name="Montfort J."/>
            <person name="Bouchez O."/>
            <person name="Begum T."/>
            <person name="Mejri S."/>
            <person name="Adams A."/>
            <person name="Chen W.-J."/>
            <person name="Guiguen Y."/>
        </authorList>
    </citation>
    <scope>NUCLEOTIDE SEQUENCE</scope>
    <source>
        <tissue evidence="1">Blood</tissue>
    </source>
</reference>
<keyword evidence="2" id="KW-1185">Reference proteome</keyword>
<protein>
    <submittedName>
        <fullName evidence="1">Uncharacterized protein</fullName>
    </submittedName>
</protein>
<dbReference type="Proteomes" id="UP000829720">
    <property type="component" value="Unassembled WGS sequence"/>
</dbReference>
<evidence type="ECO:0000313" key="1">
    <source>
        <dbReference type="EMBL" id="KAI1887477.1"/>
    </source>
</evidence>
<dbReference type="EMBL" id="JAERUA010000018">
    <property type="protein sequence ID" value="KAI1887477.1"/>
    <property type="molecule type" value="Genomic_DNA"/>
</dbReference>
<proteinExistence type="predicted"/>
<comment type="caution">
    <text evidence="1">The sequence shown here is derived from an EMBL/GenBank/DDBJ whole genome shotgun (WGS) entry which is preliminary data.</text>
</comment>
<dbReference type="AlphaFoldDB" id="A0A8T3CUV4"/>